<dbReference type="GO" id="GO:0005737">
    <property type="term" value="C:cytoplasm"/>
    <property type="evidence" value="ECO:0007669"/>
    <property type="project" value="TreeGrafter"/>
</dbReference>
<dbReference type="PANTHER" id="PTHR10218">
    <property type="entry name" value="GTP-BINDING PROTEIN ALPHA SUBUNIT"/>
    <property type="match status" value="1"/>
</dbReference>
<evidence type="ECO:0000313" key="5">
    <source>
        <dbReference type="EMBL" id="OJA17718.1"/>
    </source>
</evidence>
<feature type="signal peptide" evidence="4">
    <location>
        <begin position="1"/>
        <end position="16"/>
    </location>
</feature>
<evidence type="ECO:0000256" key="1">
    <source>
        <dbReference type="ARBA" id="ARBA00022741"/>
    </source>
</evidence>
<feature type="chain" id="PRO_5009649611" evidence="4">
    <location>
        <begin position="17"/>
        <end position="125"/>
    </location>
</feature>
<dbReference type="OrthoDB" id="5817230at2759"/>
<dbReference type="GO" id="GO:0001664">
    <property type="term" value="F:G protein-coupled receptor binding"/>
    <property type="evidence" value="ECO:0007669"/>
    <property type="project" value="TreeGrafter"/>
</dbReference>
<reference evidence="5 6" key="1">
    <citation type="submission" date="2016-03" db="EMBL/GenBank/DDBJ databases">
        <title>Comparative genomics of the ectomycorrhizal sister species Rhizopogon vinicolor and Rhizopogon vesiculosus (Basidiomycota: Boletales) reveals a divergence of the mating type B locus.</title>
        <authorList>
            <person name="Mujic A.B."/>
            <person name="Kuo A."/>
            <person name="Tritt A."/>
            <person name="Lipzen A."/>
            <person name="Chen C."/>
            <person name="Johnson J."/>
            <person name="Sharma A."/>
            <person name="Barry K."/>
            <person name="Grigoriev I.V."/>
            <person name="Spatafora J.W."/>
        </authorList>
    </citation>
    <scope>NUCLEOTIDE SEQUENCE [LARGE SCALE GENOMIC DNA]</scope>
    <source>
        <strain evidence="5 6">AM-OR11-056</strain>
    </source>
</reference>
<evidence type="ECO:0000256" key="3">
    <source>
        <dbReference type="ARBA" id="ARBA00023224"/>
    </source>
</evidence>
<dbReference type="PROSITE" id="PS51882">
    <property type="entry name" value="G_ALPHA"/>
    <property type="match status" value="1"/>
</dbReference>
<dbReference type="GO" id="GO:0007188">
    <property type="term" value="P:adenylate cyclase-modulating G protein-coupled receptor signaling pathway"/>
    <property type="evidence" value="ECO:0007669"/>
    <property type="project" value="TreeGrafter"/>
</dbReference>
<dbReference type="Gene3D" id="3.40.50.300">
    <property type="entry name" value="P-loop containing nucleotide triphosphate hydrolases"/>
    <property type="match status" value="1"/>
</dbReference>
<evidence type="ECO:0000256" key="2">
    <source>
        <dbReference type="ARBA" id="ARBA00023134"/>
    </source>
</evidence>
<organism evidence="5 6">
    <name type="scientific">Rhizopogon vesiculosus</name>
    <dbReference type="NCBI Taxonomy" id="180088"/>
    <lineage>
        <taxon>Eukaryota</taxon>
        <taxon>Fungi</taxon>
        <taxon>Dikarya</taxon>
        <taxon>Basidiomycota</taxon>
        <taxon>Agaricomycotina</taxon>
        <taxon>Agaricomycetes</taxon>
        <taxon>Agaricomycetidae</taxon>
        <taxon>Boletales</taxon>
        <taxon>Suillineae</taxon>
        <taxon>Rhizopogonaceae</taxon>
        <taxon>Rhizopogon</taxon>
    </lineage>
</organism>
<sequence length="125" mass="14498">MSLWRKVCGNPLLAHASIILLFSEMGTLKERLDAGFRVETYFPGYGRAPNDVENVMKYFRSKFLNDHYQLSARRRPLYFYETSVIDTEVTSLVVKAVREGILQRHLENSRILRPKQDMIGKDSVS</sequence>
<dbReference type="GO" id="GO:0005525">
    <property type="term" value="F:GTP binding"/>
    <property type="evidence" value="ECO:0007669"/>
    <property type="project" value="UniProtKB-KW"/>
</dbReference>
<dbReference type="InterPro" id="IPR001019">
    <property type="entry name" value="Gprotein_alpha_su"/>
</dbReference>
<comment type="caution">
    <text evidence="5">The sequence shown here is derived from an EMBL/GenBank/DDBJ whole genome shotgun (WGS) entry which is preliminary data.</text>
</comment>
<accession>A0A1J8Q7T2</accession>
<keyword evidence="4" id="KW-0732">Signal</keyword>
<protein>
    <submittedName>
        <fullName evidence="5">Uncharacterized protein</fullName>
    </submittedName>
</protein>
<dbReference type="Pfam" id="PF00503">
    <property type="entry name" value="G-alpha"/>
    <property type="match status" value="1"/>
</dbReference>
<evidence type="ECO:0000313" key="6">
    <source>
        <dbReference type="Proteomes" id="UP000183567"/>
    </source>
</evidence>
<dbReference type="GO" id="GO:0003924">
    <property type="term" value="F:GTPase activity"/>
    <property type="evidence" value="ECO:0007669"/>
    <property type="project" value="InterPro"/>
</dbReference>
<dbReference type="AlphaFoldDB" id="A0A1J8Q7T2"/>
<proteinExistence type="predicted"/>
<dbReference type="EMBL" id="LVVM01001849">
    <property type="protein sequence ID" value="OJA17718.1"/>
    <property type="molecule type" value="Genomic_DNA"/>
</dbReference>
<dbReference type="STRING" id="180088.A0A1J8Q7T2"/>
<gene>
    <name evidence="5" type="ORF">AZE42_04803</name>
</gene>
<dbReference type="GO" id="GO:0031683">
    <property type="term" value="F:G-protein beta/gamma-subunit complex binding"/>
    <property type="evidence" value="ECO:0007669"/>
    <property type="project" value="InterPro"/>
</dbReference>
<keyword evidence="1" id="KW-0547">Nucleotide-binding</keyword>
<name>A0A1J8Q7T2_9AGAM</name>
<evidence type="ECO:0000256" key="4">
    <source>
        <dbReference type="SAM" id="SignalP"/>
    </source>
</evidence>
<dbReference type="InterPro" id="IPR027417">
    <property type="entry name" value="P-loop_NTPase"/>
</dbReference>
<dbReference type="GO" id="GO:0005834">
    <property type="term" value="C:heterotrimeric G-protein complex"/>
    <property type="evidence" value="ECO:0007669"/>
    <property type="project" value="TreeGrafter"/>
</dbReference>
<dbReference type="PANTHER" id="PTHR10218:SF360">
    <property type="entry name" value="GUANINE NUCLEOTIDE-BINDING PROTEIN SUBUNIT ALPHA HOMOLOG"/>
    <property type="match status" value="1"/>
</dbReference>
<dbReference type="SUPFAM" id="SSF52540">
    <property type="entry name" value="P-loop containing nucleoside triphosphate hydrolases"/>
    <property type="match status" value="1"/>
</dbReference>
<dbReference type="Proteomes" id="UP000183567">
    <property type="component" value="Unassembled WGS sequence"/>
</dbReference>
<keyword evidence="3" id="KW-0807">Transducer</keyword>
<keyword evidence="6" id="KW-1185">Reference proteome</keyword>
<keyword evidence="2" id="KW-0342">GTP-binding</keyword>